<dbReference type="PROSITE" id="PS50084">
    <property type="entry name" value="KH_TYPE_1"/>
    <property type="match status" value="2"/>
</dbReference>
<evidence type="ECO:0000259" key="2">
    <source>
        <dbReference type="SMART" id="SM00322"/>
    </source>
</evidence>
<dbReference type="GO" id="GO:0010468">
    <property type="term" value="P:regulation of gene expression"/>
    <property type="evidence" value="ECO:0007669"/>
    <property type="project" value="UniProtKB-ARBA"/>
</dbReference>
<dbReference type="PANTHER" id="PTHR23285:SF7">
    <property type="entry name" value="LD09246P1"/>
    <property type="match status" value="1"/>
</dbReference>
<comment type="caution">
    <text evidence="3">The sequence shown here is derived from an EMBL/GenBank/DDBJ whole genome shotgun (WGS) entry which is preliminary data.</text>
</comment>
<proteinExistence type="predicted"/>
<dbReference type="InterPro" id="IPR004087">
    <property type="entry name" value="KH_dom"/>
</dbReference>
<keyword evidence="1" id="KW-0694">RNA-binding</keyword>
<accession>A0A9Q0ME37</accession>
<feature type="domain" description="K Homology" evidence="2">
    <location>
        <begin position="75"/>
        <end position="143"/>
    </location>
</feature>
<dbReference type="CDD" id="cd00105">
    <property type="entry name" value="KH-I"/>
    <property type="match status" value="1"/>
</dbReference>
<dbReference type="InterPro" id="IPR004088">
    <property type="entry name" value="KH_dom_type_1"/>
</dbReference>
<evidence type="ECO:0000313" key="4">
    <source>
        <dbReference type="Proteomes" id="UP001142055"/>
    </source>
</evidence>
<name>A0A9Q0ME37_BLOTA</name>
<dbReference type="Proteomes" id="UP001142055">
    <property type="component" value="Chromosome 1"/>
</dbReference>
<dbReference type="OMA" id="IECEENM"/>
<dbReference type="Pfam" id="PF00013">
    <property type="entry name" value="KH_1"/>
    <property type="match status" value="2"/>
</dbReference>
<dbReference type="InterPro" id="IPR036612">
    <property type="entry name" value="KH_dom_type_1_sf"/>
</dbReference>
<dbReference type="AlphaFoldDB" id="A0A9Q0ME37"/>
<reference evidence="3" key="1">
    <citation type="submission" date="2022-12" db="EMBL/GenBank/DDBJ databases">
        <title>Genome assemblies of Blomia tropicalis.</title>
        <authorList>
            <person name="Cui Y."/>
        </authorList>
    </citation>
    <scope>NUCLEOTIDE SEQUENCE</scope>
    <source>
        <tissue evidence="3">Adult mites</tissue>
    </source>
</reference>
<evidence type="ECO:0000313" key="3">
    <source>
        <dbReference type="EMBL" id="KAJ6224221.1"/>
    </source>
</evidence>
<dbReference type="InterPro" id="IPR047227">
    <property type="entry name" value="MEX3"/>
</dbReference>
<dbReference type="Gene3D" id="3.30.1370.10">
    <property type="entry name" value="K Homology domain, type 1"/>
    <property type="match status" value="2"/>
</dbReference>
<feature type="domain" description="K Homology" evidence="2">
    <location>
        <begin position="160"/>
        <end position="227"/>
    </location>
</feature>
<dbReference type="EMBL" id="JAPWDV010000001">
    <property type="protein sequence ID" value="KAJ6224221.1"/>
    <property type="molecule type" value="Genomic_DNA"/>
</dbReference>
<protein>
    <recommendedName>
        <fullName evidence="2">K Homology domain-containing protein</fullName>
    </recommendedName>
</protein>
<sequence length="251" mass="28250">MVSHSEKQQSSSFFGLGNEMEFGLLNNYLKGLLQPISNENDPEISSSNNNNTNFVNNNYSATNQTNRVNRFSHEDNYSEWVQVKSSAHVSFIVGKQGSKIRQIRNETSTHIQTPVNGDDPIFVLKGKKDNVLLAKGRINEEAARFDMELFRDACGHTDGVRRRIHLFLPPRFIGLVVGKKGNAIKRIMDLSGAQIVTPKVNTLNGFKLFGTNLEIRKAIDLIKAHISTFSLVNIIECEENMFEINLKISPK</sequence>
<organism evidence="3 4">
    <name type="scientific">Blomia tropicalis</name>
    <name type="common">Mite</name>
    <dbReference type="NCBI Taxonomy" id="40697"/>
    <lineage>
        <taxon>Eukaryota</taxon>
        <taxon>Metazoa</taxon>
        <taxon>Ecdysozoa</taxon>
        <taxon>Arthropoda</taxon>
        <taxon>Chelicerata</taxon>
        <taxon>Arachnida</taxon>
        <taxon>Acari</taxon>
        <taxon>Acariformes</taxon>
        <taxon>Sarcoptiformes</taxon>
        <taxon>Astigmata</taxon>
        <taxon>Glycyphagoidea</taxon>
        <taxon>Echimyopodidae</taxon>
        <taxon>Blomia</taxon>
    </lineage>
</organism>
<evidence type="ECO:0000256" key="1">
    <source>
        <dbReference type="PROSITE-ProRule" id="PRU00117"/>
    </source>
</evidence>
<dbReference type="SUPFAM" id="SSF54791">
    <property type="entry name" value="Eukaryotic type KH-domain (KH-domain type I)"/>
    <property type="match status" value="2"/>
</dbReference>
<dbReference type="SMART" id="SM00322">
    <property type="entry name" value="KH"/>
    <property type="match status" value="2"/>
</dbReference>
<dbReference type="PANTHER" id="PTHR23285">
    <property type="entry name" value="RING FINGER AND KH DOMAIN CONTAINING PROTEIN 1"/>
    <property type="match status" value="1"/>
</dbReference>
<dbReference type="OrthoDB" id="752362at2759"/>
<dbReference type="GO" id="GO:0003723">
    <property type="term" value="F:RNA binding"/>
    <property type="evidence" value="ECO:0007669"/>
    <property type="project" value="UniProtKB-UniRule"/>
</dbReference>
<keyword evidence="4" id="KW-1185">Reference proteome</keyword>
<gene>
    <name evidence="3" type="ORF">RDWZM_002766</name>
</gene>